<feature type="region of interest" description="Disordered" evidence="1">
    <location>
        <begin position="1"/>
        <end position="22"/>
    </location>
</feature>
<dbReference type="EMBL" id="LSRX01001256">
    <property type="protein sequence ID" value="OLP81708.1"/>
    <property type="molecule type" value="Genomic_DNA"/>
</dbReference>
<protein>
    <submittedName>
        <fullName evidence="2">Uncharacterized protein</fullName>
    </submittedName>
</protein>
<gene>
    <name evidence="2" type="ORF">AK812_SmicGene37730</name>
</gene>
<name>A0A1Q9CFJ9_SYMMI</name>
<dbReference type="Proteomes" id="UP000186817">
    <property type="component" value="Unassembled WGS sequence"/>
</dbReference>
<dbReference type="OrthoDB" id="440987at2759"/>
<organism evidence="2 3">
    <name type="scientific">Symbiodinium microadriaticum</name>
    <name type="common">Dinoflagellate</name>
    <name type="synonym">Zooxanthella microadriatica</name>
    <dbReference type="NCBI Taxonomy" id="2951"/>
    <lineage>
        <taxon>Eukaryota</taxon>
        <taxon>Sar</taxon>
        <taxon>Alveolata</taxon>
        <taxon>Dinophyceae</taxon>
        <taxon>Suessiales</taxon>
        <taxon>Symbiodiniaceae</taxon>
        <taxon>Symbiodinium</taxon>
    </lineage>
</organism>
<sequence>MAGKERRGAAAAVAAAAAKVPPPPLPLPPSLTVAQLPKLIRPTGRRFQAARGADPAVQARTQFKEHPRRMMEMVLQGARLPENLLQSREGPASWTPAFPRSIWDFTLLSREEEHFDDPRHPIHVDSGDAAALAAQAAAEIHLDDQAGLGTTDVEPPREVTPDFQLAEAVSHILSDRCTRRSVAGCSKDSCAQGDAELLDAEQLHKLTSRASVSMALHASHGGKGRCSLTGLGVLPLLLWIESVTSTSTLRPPPADWSKAWLSSSSAGTSRLFPGFRGVEEFAASTYVFDVRTHGQANTTGLRGSRVTSPFIQAFKLIVVADGRKLYCRCSHGRTSAPGEGEKTRHVLQDTQTLRDMPVVMLKVIVKESGEQAETARYALDDLSSKFQSSTDVEKGSEILTMEVRDQAIDSPVLALHLNLNNRPSRSWWRKRRRRPPLKASGRTDYLARCLAKVRLKSRGQKGH</sequence>
<dbReference type="AlphaFoldDB" id="A0A1Q9CFJ9"/>
<evidence type="ECO:0000313" key="2">
    <source>
        <dbReference type="EMBL" id="OLP81708.1"/>
    </source>
</evidence>
<comment type="caution">
    <text evidence="2">The sequence shown here is derived from an EMBL/GenBank/DDBJ whole genome shotgun (WGS) entry which is preliminary data.</text>
</comment>
<feature type="compositionally biased region" description="Low complexity" evidence="1">
    <location>
        <begin position="9"/>
        <end position="19"/>
    </location>
</feature>
<accession>A0A1Q9CFJ9</accession>
<evidence type="ECO:0000256" key="1">
    <source>
        <dbReference type="SAM" id="MobiDB-lite"/>
    </source>
</evidence>
<reference evidence="2 3" key="1">
    <citation type="submission" date="2016-02" db="EMBL/GenBank/DDBJ databases">
        <title>Genome analysis of coral dinoflagellate symbionts highlights evolutionary adaptations to a symbiotic lifestyle.</title>
        <authorList>
            <person name="Aranda M."/>
            <person name="Li Y."/>
            <person name="Liew Y.J."/>
            <person name="Baumgarten S."/>
            <person name="Simakov O."/>
            <person name="Wilson M."/>
            <person name="Piel J."/>
            <person name="Ashoor H."/>
            <person name="Bougouffa S."/>
            <person name="Bajic V.B."/>
            <person name="Ryu T."/>
            <person name="Ravasi T."/>
            <person name="Bayer T."/>
            <person name="Micklem G."/>
            <person name="Kim H."/>
            <person name="Bhak J."/>
            <person name="Lajeunesse T.C."/>
            <person name="Voolstra C.R."/>
        </authorList>
    </citation>
    <scope>NUCLEOTIDE SEQUENCE [LARGE SCALE GENOMIC DNA]</scope>
    <source>
        <strain evidence="2 3">CCMP2467</strain>
    </source>
</reference>
<proteinExistence type="predicted"/>
<keyword evidence="3" id="KW-1185">Reference proteome</keyword>
<evidence type="ECO:0000313" key="3">
    <source>
        <dbReference type="Proteomes" id="UP000186817"/>
    </source>
</evidence>